<reference evidence="6 7" key="1">
    <citation type="submission" date="2018-07" db="EMBL/GenBank/DDBJ databases">
        <title>The genomes of Aspergillus section Nigri reveals drivers in fungal speciation.</title>
        <authorList>
            <consortium name="DOE Joint Genome Institute"/>
            <person name="Vesth T.C."/>
            <person name="Nybo J."/>
            <person name="Theobald S."/>
            <person name="Brandl J."/>
            <person name="Frisvad J.C."/>
            <person name="Nielsen K.F."/>
            <person name="Lyhne E.K."/>
            <person name="Kogle M.E."/>
            <person name="Kuo A."/>
            <person name="Riley R."/>
            <person name="Clum A."/>
            <person name="Nolan M."/>
            <person name="Lipzen A."/>
            <person name="Salamov A."/>
            <person name="Henrissat B."/>
            <person name="Wiebenga A."/>
            <person name="De vries R.P."/>
            <person name="Grigoriev I.V."/>
            <person name="Mortensen U.H."/>
            <person name="Andersen M.R."/>
            <person name="Baker S.E."/>
        </authorList>
    </citation>
    <scope>NUCLEOTIDE SEQUENCE [LARGE SCALE GENOMIC DNA]</scope>
    <source>
        <strain evidence="6 7">CBS 139.54b</strain>
    </source>
</reference>
<dbReference type="GO" id="GO:0016121">
    <property type="term" value="P:carotene catabolic process"/>
    <property type="evidence" value="ECO:0007669"/>
    <property type="project" value="TreeGrafter"/>
</dbReference>
<evidence type="ECO:0000256" key="1">
    <source>
        <dbReference type="ARBA" id="ARBA00006787"/>
    </source>
</evidence>
<keyword evidence="2 5" id="KW-0479">Metal-binding</keyword>
<dbReference type="Pfam" id="PF03055">
    <property type="entry name" value="RPE65"/>
    <property type="match status" value="1"/>
</dbReference>
<comment type="cofactor">
    <cofactor evidence="5">
        <name>Fe(2+)</name>
        <dbReference type="ChEBI" id="CHEBI:29033"/>
    </cofactor>
    <text evidence="5">Binds 1 Fe(2+) ion per subunit.</text>
</comment>
<evidence type="ECO:0000313" key="6">
    <source>
        <dbReference type="EMBL" id="RDH27564.1"/>
    </source>
</evidence>
<evidence type="ECO:0000256" key="5">
    <source>
        <dbReference type="PIRSR" id="PIRSR604294-1"/>
    </source>
</evidence>
<feature type="binding site" evidence="5">
    <location>
        <position position="287"/>
    </location>
    <ligand>
        <name>Fe cation</name>
        <dbReference type="ChEBI" id="CHEBI:24875"/>
        <note>catalytic</note>
    </ligand>
</feature>
<gene>
    <name evidence="6" type="ORF">BDQ94DRAFT_112610</name>
</gene>
<evidence type="ECO:0000256" key="4">
    <source>
        <dbReference type="ARBA" id="ARBA00023004"/>
    </source>
</evidence>
<dbReference type="InterPro" id="IPR004294">
    <property type="entry name" value="Carotenoid_Oase"/>
</dbReference>
<name>A0A3F3PKV5_9EURO</name>
<dbReference type="PANTHER" id="PTHR10543:SF89">
    <property type="entry name" value="CAROTENOID 9,10(9',10')-CLEAVAGE DIOXYGENASE 1"/>
    <property type="match status" value="1"/>
</dbReference>
<keyword evidence="7" id="KW-1185">Reference proteome</keyword>
<dbReference type="AlphaFoldDB" id="A0A3F3PKV5"/>
<evidence type="ECO:0000256" key="2">
    <source>
        <dbReference type="ARBA" id="ARBA00022723"/>
    </source>
</evidence>
<sequence>MHLGDFEKGLETSKEVNVTNHLEAEVYNCVVRGQVPKGLDGTFYRYLPDFPWSRIDHDDVFINGNGCIDAVRFQNGHVDFKQRYVRMAKFVIERAARQAVLGKYGNRYMEDPRVKHMIHSTAHSNIVYYQNQLLATKMDSLPYVVDPDTMETKGVYDYNGQYKAPTHTARPKIDPRNGELITMGYETKGDSSPDIAYYLFDRNAKKLEECWVKGPYASMILDVAATDKWIVFVLNPLAAVPVEMMHTVHHHFACDPQKPAVFGVLPRRGPKPEDVKWFHFENTFIGHTGNAFDGEEGCIYMDTSVKYEKLFWSSSPEQRSNLPLMPPDPSKHKKGSYVRWRLDPNANDLFVKPIELIDLEGDTPKIDERFQMQPYKSLFFNTHVGAHKEGPKGASWNAIARCDVETGKYDIWNAGPDTALHGVAFSPRGSDGEPHVYSSIHESPLTLYSTRSP</sequence>
<evidence type="ECO:0000256" key="3">
    <source>
        <dbReference type="ARBA" id="ARBA00023002"/>
    </source>
</evidence>
<evidence type="ECO:0000313" key="7">
    <source>
        <dbReference type="Proteomes" id="UP000253729"/>
    </source>
</evidence>
<dbReference type="EMBL" id="KZ852088">
    <property type="protein sequence ID" value="RDH27564.1"/>
    <property type="molecule type" value="Genomic_DNA"/>
</dbReference>
<protein>
    <submittedName>
        <fullName evidence="6">Carotenoid oxygenase</fullName>
    </submittedName>
</protein>
<dbReference type="STRING" id="1341132.A0A3F3PKV5"/>
<keyword evidence="4 5" id="KW-0408">Iron</keyword>
<dbReference type="PANTHER" id="PTHR10543">
    <property type="entry name" value="BETA-CAROTENE DIOXYGENASE"/>
    <property type="match status" value="1"/>
</dbReference>
<dbReference type="GO" id="GO:0046872">
    <property type="term" value="F:metal ion binding"/>
    <property type="evidence" value="ECO:0007669"/>
    <property type="project" value="UniProtKB-KW"/>
</dbReference>
<dbReference type="Proteomes" id="UP000253729">
    <property type="component" value="Unassembled WGS sequence"/>
</dbReference>
<dbReference type="RefSeq" id="XP_026620586.1">
    <property type="nucleotide sequence ID" value="XM_026763597.1"/>
</dbReference>
<keyword evidence="3" id="KW-0560">Oxidoreductase</keyword>
<accession>A0A3F3PKV5</accession>
<organism evidence="6 7">
    <name type="scientific">Aspergillus welwitschiae</name>
    <dbReference type="NCBI Taxonomy" id="1341132"/>
    <lineage>
        <taxon>Eukaryota</taxon>
        <taxon>Fungi</taxon>
        <taxon>Dikarya</taxon>
        <taxon>Ascomycota</taxon>
        <taxon>Pezizomycotina</taxon>
        <taxon>Eurotiomycetes</taxon>
        <taxon>Eurotiomycetidae</taxon>
        <taxon>Eurotiales</taxon>
        <taxon>Aspergillaceae</taxon>
        <taxon>Aspergillus</taxon>
        <taxon>Aspergillus subgen. Circumdati</taxon>
    </lineage>
</organism>
<proteinExistence type="inferred from homology"/>
<comment type="similarity">
    <text evidence="1">Belongs to the carotenoid oxygenase family.</text>
</comment>
<dbReference type="GO" id="GO:0010436">
    <property type="term" value="F:carotenoid dioxygenase activity"/>
    <property type="evidence" value="ECO:0007669"/>
    <property type="project" value="TreeGrafter"/>
</dbReference>
<dbReference type="GeneID" id="38131953"/>